<proteinExistence type="predicted"/>
<gene>
    <name evidence="1" type="ORF">HD556DRAFT_1450435</name>
</gene>
<dbReference type="OrthoDB" id="2673516at2759"/>
<comment type="caution">
    <text evidence="1">The sequence shown here is derived from an EMBL/GenBank/DDBJ whole genome shotgun (WGS) entry which is preliminary data.</text>
</comment>
<dbReference type="Proteomes" id="UP000719766">
    <property type="component" value="Unassembled WGS sequence"/>
</dbReference>
<organism evidence="1 2">
    <name type="scientific">Suillus plorans</name>
    <dbReference type="NCBI Taxonomy" id="116603"/>
    <lineage>
        <taxon>Eukaryota</taxon>
        <taxon>Fungi</taxon>
        <taxon>Dikarya</taxon>
        <taxon>Basidiomycota</taxon>
        <taxon>Agaricomycotina</taxon>
        <taxon>Agaricomycetes</taxon>
        <taxon>Agaricomycetidae</taxon>
        <taxon>Boletales</taxon>
        <taxon>Suillineae</taxon>
        <taxon>Suillaceae</taxon>
        <taxon>Suillus</taxon>
    </lineage>
</organism>
<protein>
    <submittedName>
        <fullName evidence="1">Uncharacterized protein</fullName>
    </submittedName>
</protein>
<dbReference type="GeneID" id="64601525"/>
<name>A0A9P7DBG3_9AGAM</name>
<evidence type="ECO:0000313" key="1">
    <source>
        <dbReference type="EMBL" id="KAG1785671.1"/>
    </source>
</evidence>
<evidence type="ECO:0000313" key="2">
    <source>
        <dbReference type="Proteomes" id="UP000719766"/>
    </source>
</evidence>
<accession>A0A9P7DBG3</accession>
<dbReference type="EMBL" id="JABBWE010000105">
    <property type="protein sequence ID" value="KAG1785671.1"/>
    <property type="molecule type" value="Genomic_DNA"/>
</dbReference>
<sequence length="312" mass="36296">MRDMTLTKVLIPLQTTTPRAARLKRKSHEPPTENFTNVQRQNNKANVRELFHMVFNFAKDDEYMLHVTASCEAISSFTRRLGMGPDPLKLHWDMMTTHKSQWNQKVINILYDITKKFHQCCNSWRKAQPHMLSNGAHETMQEVGDRLVDQTNERLRVTRVLTHRATKFETHKKVTSVLLSDRIATRKDNQAVWAYLQSLVEMLGKDGMSSDESEHEDGEVQVFRLKKMLWRADINHEMHIIDQQWLAGAANFTPRRSKPAKRFCNAIQESSRPAVEGLPRVLYNSSWLNDQLPSFTVSDKKLQRMEIIVSPQ</sequence>
<reference evidence="1" key="1">
    <citation type="journal article" date="2020" name="New Phytol.">
        <title>Comparative genomics reveals dynamic genome evolution in host specialist ectomycorrhizal fungi.</title>
        <authorList>
            <person name="Lofgren L.A."/>
            <person name="Nguyen N.H."/>
            <person name="Vilgalys R."/>
            <person name="Ruytinx J."/>
            <person name="Liao H.L."/>
            <person name="Branco S."/>
            <person name="Kuo A."/>
            <person name="LaButti K."/>
            <person name="Lipzen A."/>
            <person name="Andreopoulos W."/>
            <person name="Pangilinan J."/>
            <person name="Riley R."/>
            <person name="Hundley H."/>
            <person name="Na H."/>
            <person name="Barry K."/>
            <person name="Grigoriev I.V."/>
            <person name="Stajich J.E."/>
            <person name="Kennedy P.G."/>
        </authorList>
    </citation>
    <scope>NUCLEOTIDE SEQUENCE</scope>
    <source>
        <strain evidence="1">S12</strain>
    </source>
</reference>
<keyword evidence="2" id="KW-1185">Reference proteome</keyword>
<dbReference type="RefSeq" id="XP_041153154.1">
    <property type="nucleotide sequence ID" value="XM_041307761.1"/>
</dbReference>
<dbReference type="AlphaFoldDB" id="A0A9P7DBG3"/>